<dbReference type="AlphaFoldDB" id="A0AA36C8G7"/>
<dbReference type="Proteomes" id="UP001177023">
    <property type="component" value="Unassembled WGS sequence"/>
</dbReference>
<evidence type="ECO:0000313" key="1">
    <source>
        <dbReference type="EMBL" id="CAJ0564069.1"/>
    </source>
</evidence>
<accession>A0AA36C8G7</accession>
<dbReference type="EMBL" id="CATQJA010000793">
    <property type="protein sequence ID" value="CAJ0564069.1"/>
    <property type="molecule type" value="Genomic_DNA"/>
</dbReference>
<sequence>MEVATARLLTPAAATNTNKGTQVSCECENKDGCPSQKNVPKKGGAIPPCIENGKKTHEQVSCECTNSNGCPSQKTFTSSPALASVPPCKENRVSGPAPYKQVTCECAYKSGCKSQQVIVSSYVLDVVPPCSENTDGPVRSSKMALSGGSPNLAAFLRYYTCACRVPTGCPSQKELGQPLLPIPPCVENRPHFEKVMQELKEAIDAVLNPSLGARRVPAPLAERLFGLSQGARPWMNLGEHAREKFFAAKAEEALGDLSYEELIQEFYQRKLALWNKLKEAFELLGGEEGKQELLLQQLAANQVLQAKMGHKLSSIVREGRVQSMDDAFFAADEIVSSVVGQLA</sequence>
<gene>
    <name evidence="1" type="ORF">MSPICULIGERA_LOCUS2765</name>
</gene>
<protein>
    <submittedName>
        <fullName evidence="1">Uncharacterized protein</fullName>
    </submittedName>
</protein>
<organism evidence="1 2">
    <name type="scientific">Mesorhabditis spiculigera</name>
    <dbReference type="NCBI Taxonomy" id="96644"/>
    <lineage>
        <taxon>Eukaryota</taxon>
        <taxon>Metazoa</taxon>
        <taxon>Ecdysozoa</taxon>
        <taxon>Nematoda</taxon>
        <taxon>Chromadorea</taxon>
        <taxon>Rhabditida</taxon>
        <taxon>Rhabditina</taxon>
        <taxon>Rhabditomorpha</taxon>
        <taxon>Rhabditoidea</taxon>
        <taxon>Rhabditidae</taxon>
        <taxon>Mesorhabditinae</taxon>
        <taxon>Mesorhabditis</taxon>
    </lineage>
</organism>
<reference evidence="1" key="1">
    <citation type="submission" date="2023-06" db="EMBL/GenBank/DDBJ databases">
        <authorList>
            <person name="Delattre M."/>
        </authorList>
    </citation>
    <scope>NUCLEOTIDE SEQUENCE</scope>
    <source>
        <strain evidence="1">AF72</strain>
    </source>
</reference>
<evidence type="ECO:0000313" key="2">
    <source>
        <dbReference type="Proteomes" id="UP001177023"/>
    </source>
</evidence>
<comment type="caution">
    <text evidence="1">The sequence shown here is derived from an EMBL/GenBank/DDBJ whole genome shotgun (WGS) entry which is preliminary data.</text>
</comment>
<proteinExistence type="predicted"/>
<name>A0AA36C8G7_9BILA</name>
<feature type="non-terminal residue" evidence="1">
    <location>
        <position position="1"/>
    </location>
</feature>
<keyword evidence="2" id="KW-1185">Reference proteome</keyword>